<dbReference type="InterPro" id="IPR014440">
    <property type="entry name" value="HCCAis_GSTk"/>
</dbReference>
<dbReference type="Gene3D" id="3.40.30.10">
    <property type="entry name" value="Glutaredoxin"/>
    <property type="match status" value="1"/>
</dbReference>
<sequence length="194" mass="21076">MPPIRVYHSFRSPYSRLGLHILSREGIEAELVPFTGPPDGVAFNDPVANPLKLSYYMQDAPRMTMRMGLPIFPPQPFDVDLGPSYKAAVAAGLAGKGLAYALVVSDARWGKGRDISDLSVLEICAEKAGWDKSAVSSAQNDSDVAAEMKRHRALISEDGVFGVPFAVMGPRKYWGHDRFGLLAEDANKEAQATP</sequence>
<evidence type="ECO:0000259" key="2">
    <source>
        <dbReference type="Pfam" id="PF01323"/>
    </source>
</evidence>
<reference evidence="3 4" key="1">
    <citation type="submission" date="2024-09" db="EMBL/GenBank/DDBJ databases">
        <authorList>
            <person name="Zhang Z.-H."/>
        </authorList>
    </citation>
    <scope>NUCLEOTIDE SEQUENCE [LARGE SCALE GENOMIC DNA]</scope>
    <source>
        <strain evidence="3 4">HHTR114</strain>
    </source>
</reference>
<gene>
    <name evidence="3" type="ORF">ACFMB1_12025</name>
</gene>
<feature type="domain" description="DSBA-like thioredoxin" evidence="2">
    <location>
        <begin position="4"/>
        <end position="184"/>
    </location>
</feature>
<dbReference type="PANTHER" id="PTHR42943">
    <property type="entry name" value="GLUTATHIONE S-TRANSFERASE KAPPA"/>
    <property type="match status" value="1"/>
</dbReference>
<dbReference type="EC" id="5.99.1.4" evidence="1"/>
<dbReference type="PIRSF" id="PIRSF006386">
    <property type="entry name" value="HCCAis_GSTk"/>
    <property type="match status" value="1"/>
</dbReference>
<name>A0ABW1KW18_9PROT</name>
<protein>
    <recommendedName>
        <fullName evidence="1">2-hydroxychromene-2-carboxylate isomerase</fullName>
        <ecNumber evidence="1">5.99.1.4</ecNumber>
    </recommendedName>
</protein>
<keyword evidence="4" id="KW-1185">Reference proteome</keyword>
<dbReference type="InterPro" id="IPR051924">
    <property type="entry name" value="GST_Kappa/NadH"/>
</dbReference>
<comment type="similarity">
    <text evidence="1">Belongs to the GST superfamily. NadH family.</text>
</comment>
<dbReference type="EMBL" id="JBHPON010000002">
    <property type="protein sequence ID" value="MFC6036275.1"/>
    <property type="molecule type" value="Genomic_DNA"/>
</dbReference>
<dbReference type="InterPro" id="IPR001853">
    <property type="entry name" value="DSBA-like_thioredoxin_dom"/>
</dbReference>
<dbReference type="InterPro" id="IPR036249">
    <property type="entry name" value="Thioredoxin-like_sf"/>
</dbReference>
<evidence type="ECO:0000256" key="1">
    <source>
        <dbReference type="PIRNR" id="PIRNR006386"/>
    </source>
</evidence>
<organism evidence="3 4">
    <name type="scientific">Hyphococcus aureus</name>
    <dbReference type="NCBI Taxonomy" id="2666033"/>
    <lineage>
        <taxon>Bacteria</taxon>
        <taxon>Pseudomonadati</taxon>
        <taxon>Pseudomonadota</taxon>
        <taxon>Alphaproteobacteria</taxon>
        <taxon>Parvularculales</taxon>
        <taxon>Parvularculaceae</taxon>
        <taxon>Hyphococcus</taxon>
    </lineage>
</organism>
<dbReference type="SUPFAM" id="SSF52833">
    <property type="entry name" value="Thioredoxin-like"/>
    <property type="match status" value="1"/>
</dbReference>
<evidence type="ECO:0000313" key="3">
    <source>
        <dbReference type="EMBL" id="MFC6036275.1"/>
    </source>
</evidence>
<dbReference type="PANTHER" id="PTHR42943:SF2">
    <property type="entry name" value="GLUTATHIONE S-TRANSFERASE KAPPA 1"/>
    <property type="match status" value="1"/>
</dbReference>
<keyword evidence="1" id="KW-0413">Isomerase</keyword>
<comment type="catalytic activity">
    <reaction evidence="1">
        <text>2-hydroxychromene-2-carboxylate = (3E)-4-(2-hydroxyphenyl)-2-oxobut-3-enoate</text>
        <dbReference type="Rhea" id="RHEA:27401"/>
        <dbReference type="ChEBI" id="CHEBI:59350"/>
        <dbReference type="ChEBI" id="CHEBI:59353"/>
        <dbReference type="EC" id="5.99.1.4"/>
    </reaction>
</comment>
<dbReference type="Pfam" id="PF01323">
    <property type="entry name" value="DSBA"/>
    <property type="match status" value="1"/>
</dbReference>
<accession>A0ABW1KW18</accession>
<proteinExistence type="inferred from homology"/>
<comment type="caution">
    <text evidence="3">The sequence shown here is derived from an EMBL/GenBank/DDBJ whole genome shotgun (WGS) entry which is preliminary data.</text>
</comment>
<evidence type="ECO:0000313" key="4">
    <source>
        <dbReference type="Proteomes" id="UP001596116"/>
    </source>
</evidence>
<dbReference type="RefSeq" id="WP_379882495.1">
    <property type="nucleotide sequence ID" value="NZ_JBHPON010000002.1"/>
</dbReference>
<dbReference type="Proteomes" id="UP001596116">
    <property type="component" value="Unassembled WGS sequence"/>
</dbReference>